<gene>
    <name evidence="6" type="primary">WBGene00105121</name>
</gene>
<dbReference type="InterPro" id="IPR004151">
    <property type="entry name" value="7TM_GPCR_serpentine_rcpt_Sre"/>
</dbReference>
<evidence type="ECO:0000256" key="2">
    <source>
        <dbReference type="ARBA" id="ARBA00006803"/>
    </source>
</evidence>
<dbReference type="InterPro" id="IPR017452">
    <property type="entry name" value="GPCR_Rhodpsn_7TM"/>
</dbReference>
<sequence>MTGLAAASVILLLVSILGIASNLIALLTVVRTKYLQNTFGALCVSLSSSNLGICLIFFGWCSLKTLSCVFHFQQTNNRQICFSSLHSHKTVVFDSELGKTVGQVALLFLYGSVYTHLAVSFNRMMSLMYPLKYLMMFDFQKGVALLIIVWTCAVIETVPYFWSAHCFFFYKSEVALWEFAETKCGEFFGFYFDFLLSVIIVLLILTMDIIALSKLRKNNADIHSAQMSHEQRRRRKLEVLFFVQSLCQTVPFLLAVLCFHVVSRYATTDKVYWQLFFAMTFSWVSLHAVDGIIFNVFHTRRAVFGRSNSTRYPQSFSIEPPFVILLATWSSIDRFHLPIFIFIFLIEIMAQICLFVIAVHFQPILHKSRKFHFNMMRIGCFFHLHVFVLLGCRGIILLYQFQFVPVGDARSFTQITLQIVTIIRVYEIYAASFCFFGLVVERTFATIFISDYEVHTIFFCKFTKTSKHSQKGKRRYISICIIIAIITICSANALQRIRDFYHFWGAFLRNPSIPRVSVVISQRIVLLYSTIASLLSLPLSISITRKNLSHQTRSEKGTAYPLSSKFQIAENFRAFKILRFRVLRHITIVASIFNIPSAIAVALAVLPNENASVSSLYGQLFETLHTLGLLVAVVVLLRSQPSWRYKSSRSRVAVKRRTSIAISNASQVTNAYFGELAKAWDLCISPVEVFLNRHRPLYLFLFSAEALTQFLLVAVASKFQPILRKSSKYHCNMMRIASFFNCQAYVLFGCRAALCFFQFDLVQFSDTQTLSYAILLGVSIVRIYEIYIGSFCFFGFVIERGFATIFISDYESRNRRGISICIILTIFAVCIGNAVVSTYGAPCFNVVSAQRLVLQYTMVLYASMFTIALLIYRINWMYQANIEKYPFYALSSRFQIAENFRAFRVLRDITLVASISSVVGAYASAVAIRDKTTWRDRVATSLGLQQW</sequence>
<dbReference type="GO" id="GO:0016020">
    <property type="term" value="C:membrane"/>
    <property type="evidence" value="ECO:0007669"/>
    <property type="project" value="UniProtKB-SubCell"/>
</dbReference>
<dbReference type="PROSITE" id="PS50262">
    <property type="entry name" value="G_PROTEIN_RECEP_F1_2"/>
    <property type="match status" value="1"/>
</dbReference>
<keyword evidence="7" id="KW-1185">Reference proteome</keyword>
<reference evidence="6" key="2">
    <citation type="submission" date="2022-06" db="UniProtKB">
        <authorList>
            <consortium name="EnsemblMetazoa"/>
        </authorList>
    </citation>
    <scope>IDENTIFICATION</scope>
    <source>
        <strain evidence="6">PS312</strain>
    </source>
</reference>
<evidence type="ECO:0000256" key="5">
    <source>
        <dbReference type="ARBA" id="ARBA00023136"/>
    </source>
</evidence>
<organism evidence="6 7">
    <name type="scientific">Pristionchus pacificus</name>
    <name type="common">Parasitic nematode worm</name>
    <dbReference type="NCBI Taxonomy" id="54126"/>
    <lineage>
        <taxon>Eukaryota</taxon>
        <taxon>Metazoa</taxon>
        <taxon>Ecdysozoa</taxon>
        <taxon>Nematoda</taxon>
        <taxon>Chromadorea</taxon>
        <taxon>Rhabditida</taxon>
        <taxon>Rhabditina</taxon>
        <taxon>Diplogasteromorpha</taxon>
        <taxon>Diplogasteroidea</taxon>
        <taxon>Neodiplogasteridae</taxon>
        <taxon>Pristionchus</taxon>
    </lineage>
</organism>
<dbReference type="CDD" id="cd00637">
    <property type="entry name" value="7tm_classA_rhodopsin-like"/>
    <property type="match status" value="1"/>
</dbReference>
<dbReference type="Pfam" id="PF10328">
    <property type="entry name" value="7TM_GPCR_Srx"/>
    <property type="match status" value="1"/>
</dbReference>
<comment type="similarity">
    <text evidence="2">Belongs to the nematode receptor-like protein sre family.</text>
</comment>
<dbReference type="Proteomes" id="UP000005239">
    <property type="component" value="Unassembled WGS sequence"/>
</dbReference>
<dbReference type="GO" id="GO:0007606">
    <property type="term" value="P:sensory perception of chemical stimulus"/>
    <property type="evidence" value="ECO:0007669"/>
    <property type="project" value="InterPro"/>
</dbReference>
<evidence type="ECO:0000256" key="4">
    <source>
        <dbReference type="ARBA" id="ARBA00022989"/>
    </source>
</evidence>
<proteinExistence type="inferred from homology"/>
<keyword evidence="3" id="KW-0812">Transmembrane</keyword>
<dbReference type="PANTHER" id="PTHR23017">
    <property type="entry name" value="SERPENTINE RECEPTOR, CLASS X"/>
    <property type="match status" value="1"/>
</dbReference>
<dbReference type="Pfam" id="PF03125">
    <property type="entry name" value="Sre"/>
    <property type="match status" value="2"/>
</dbReference>
<reference evidence="7" key="1">
    <citation type="journal article" date="2008" name="Nat. Genet.">
        <title>The Pristionchus pacificus genome provides a unique perspective on nematode lifestyle and parasitism.</title>
        <authorList>
            <person name="Dieterich C."/>
            <person name="Clifton S.W."/>
            <person name="Schuster L.N."/>
            <person name="Chinwalla A."/>
            <person name="Delehaunty K."/>
            <person name="Dinkelacker I."/>
            <person name="Fulton L."/>
            <person name="Fulton R."/>
            <person name="Godfrey J."/>
            <person name="Minx P."/>
            <person name="Mitreva M."/>
            <person name="Roeseler W."/>
            <person name="Tian H."/>
            <person name="Witte H."/>
            <person name="Yang S.P."/>
            <person name="Wilson R.K."/>
            <person name="Sommer R.J."/>
        </authorList>
    </citation>
    <scope>NUCLEOTIDE SEQUENCE [LARGE SCALE GENOMIC DNA]</scope>
    <source>
        <strain evidence="7">PS312</strain>
    </source>
</reference>
<dbReference type="EnsemblMetazoa" id="PPA15567.1">
    <property type="protein sequence ID" value="PPA15567.1"/>
    <property type="gene ID" value="WBGene00105121"/>
</dbReference>
<keyword evidence="4" id="KW-1133">Transmembrane helix</keyword>
<protein>
    <submittedName>
        <fullName evidence="6">G protein-coupled receptor</fullName>
    </submittedName>
</protein>
<dbReference type="SUPFAM" id="SSF81321">
    <property type="entry name" value="Family A G protein-coupled receptor-like"/>
    <property type="match status" value="1"/>
</dbReference>
<comment type="subcellular location">
    <subcellularLocation>
        <location evidence="1">Membrane</location>
    </subcellularLocation>
</comment>
<dbReference type="InterPro" id="IPR019430">
    <property type="entry name" value="7TM_GPCR_serpentine_rcpt_Srx"/>
</dbReference>
<name>A0A2A6CLW2_PRIPA</name>
<evidence type="ECO:0000256" key="1">
    <source>
        <dbReference type="ARBA" id="ARBA00004370"/>
    </source>
</evidence>
<dbReference type="AlphaFoldDB" id="A0A2A6CLW2"/>
<accession>A0A2A6CLW2</accession>
<evidence type="ECO:0000313" key="7">
    <source>
        <dbReference type="Proteomes" id="UP000005239"/>
    </source>
</evidence>
<dbReference type="OrthoDB" id="5800536at2759"/>
<keyword evidence="5" id="KW-0472">Membrane</keyword>
<dbReference type="Gene3D" id="1.20.1070.10">
    <property type="entry name" value="Rhodopsin 7-helix transmembrane proteins"/>
    <property type="match status" value="1"/>
</dbReference>
<accession>A0A8R1YG08</accession>
<evidence type="ECO:0000313" key="6">
    <source>
        <dbReference type="EnsemblMetazoa" id="PPA15567.1"/>
    </source>
</evidence>
<evidence type="ECO:0000256" key="3">
    <source>
        <dbReference type="ARBA" id="ARBA00022692"/>
    </source>
</evidence>
<dbReference type="PANTHER" id="PTHR23017:SF3">
    <property type="entry name" value="G-PROTEIN COUPLED RECEPTORS FAMILY 1 PROFILE DOMAIN-CONTAINING PROTEIN"/>
    <property type="match status" value="1"/>
</dbReference>